<evidence type="ECO:0000313" key="4">
    <source>
        <dbReference type="Proteomes" id="UP000078383"/>
    </source>
</evidence>
<dbReference type="Pfam" id="PF02632">
    <property type="entry name" value="BioY"/>
    <property type="match status" value="1"/>
</dbReference>
<dbReference type="GeneID" id="303259402"/>
<dbReference type="GO" id="GO:0005886">
    <property type="term" value="C:plasma membrane"/>
    <property type="evidence" value="ECO:0007669"/>
    <property type="project" value="UniProtKB-SubCell"/>
</dbReference>
<proteinExistence type="inferred from homology"/>
<keyword evidence="2" id="KW-0472">Membrane</keyword>
<dbReference type="Proteomes" id="UP000078383">
    <property type="component" value="Unassembled WGS sequence"/>
</dbReference>
<evidence type="ECO:0000256" key="1">
    <source>
        <dbReference type="ARBA" id="ARBA00010692"/>
    </source>
</evidence>
<gene>
    <name evidence="3" type="primary">bioY</name>
    <name evidence="3" type="ORF">ERS852502_02237</name>
</gene>
<evidence type="ECO:0000313" key="3">
    <source>
        <dbReference type="EMBL" id="CUQ90597.1"/>
    </source>
</evidence>
<dbReference type="OrthoDB" id="9803495at2"/>
<keyword evidence="2" id="KW-1003">Cell membrane</keyword>
<protein>
    <recommendedName>
        <fullName evidence="2">Biotin transporter</fullName>
    </recommendedName>
</protein>
<evidence type="ECO:0000256" key="2">
    <source>
        <dbReference type="PIRNR" id="PIRNR016661"/>
    </source>
</evidence>
<accession>A0A174YHA3</accession>
<dbReference type="PANTHER" id="PTHR34295">
    <property type="entry name" value="BIOTIN TRANSPORTER BIOY"/>
    <property type="match status" value="1"/>
</dbReference>
<name>A0A174YHA3_9FIRM</name>
<dbReference type="GO" id="GO:0015225">
    <property type="term" value="F:biotin transmembrane transporter activity"/>
    <property type="evidence" value="ECO:0007669"/>
    <property type="project" value="UniProtKB-UniRule"/>
</dbReference>
<keyword evidence="2" id="KW-0813">Transport</keyword>
<dbReference type="RefSeq" id="WP_020436909.1">
    <property type="nucleotide sequence ID" value="NZ_CZBR01000011.1"/>
</dbReference>
<comment type="similarity">
    <text evidence="1 2">Belongs to the BioY family.</text>
</comment>
<dbReference type="EMBL" id="CZBX01000010">
    <property type="protein sequence ID" value="CUQ90597.1"/>
    <property type="molecule type" value="Genomic_DNA"/>
</dbReference>
<dbReference type="AlphaFoldDB" id="A0A174YHA3"/>
<reference evidence="3 4" key="1">
    <citation type="submission" date="2015-09" db="EMBL/GenBank/DDBJ databases">
        <authorList>
            <consortium name="Pathogen Informatics"/>
        </authorList>
    </citation>
    <scope>NUCLEOTIDE SEQUENCE [LARGE SCALE GENOMIC DNA]</scope>
    <source>
        <strain evidence="3 4">2789STDY5834889</strain>
    </source>
</reference>
<dbReference type="PANTHER" id="PTHR34295:SF1">
    <property type="entry name" value="BIOTIN TRANSPORTER BIOY"/>
    <property type="match status" value="1"/>
</dbReference>
<dbReference type="InterPro" id="IPR003784">
    <property type="entry name" value="BioY"/>
</dbReference>
<organism evidence="3 4">
    <name type="scientific">[Ruminococcus] torques</name>
    <dbReference type="NCBI Taxonomy" id="33039"/>
    <lineage>
        <taxon>Bacteria</taxon>
        <taxon>Bacillati</taxon>
        <taxon>Bacillota</taxon>
        <taxon>Clostridia</taxon>
        <taxon>Lachnospirales</taxon>
        <taxon>Lachnospiraceae</taxon>
        <taxon>Mediterraneibacter</taxon>
    </lineage>
</organism>
<dbReference type="Gene3D" id="1.10.1760.20">
    <property type="match status" value="1"/>
</dbReference>
<sequence>MSQNETSGTVAVDNQKIRTKQMVLIALMTAVTCVLGPLSIPLPFSPVPISLTNFAIFLAIFVLGMKSGTISFIIYLLLGAIGVPVFSSFRGGLQVLAGPTGGYLIGFIFLALIMGFALDHFDRKLVPTIIGMIIGMAVCYAFGTVWLAKLLSLSFKEGLMMGVIPYLAGDAAKIIIAAIVGPKLYGATQKIR</sequence>
<dbReference type="PIRSF" id="PIRSF016661">
    <property type="entry name" value="BioY"/>
    <property type="match status" value="1"/>
</dbReference>
<comment type="subcellular location">
    <subcellularLocation>
        <location evidence="2">Cell membrane</location>
        <topology evidence="2">Multi-pass membrane protein</topology>
    </subcellularLocation>
</comment>